<gene>
    <name evidence="2" type="ORF">PAERUG_P19_London_7_VIM_2_05_10_05817</name>
</gene>
<comment type="caution">
    <text evidence="2">The sequence shown here is derived from an EMBL/GenBank/DDBJ whole genome shotgun (WGS) entry which is preliminary data.</text>
</comment>
<feature type="compositionally biased region" description="Low complexity" evidence="1">
    <location>
        <begin position="50"/>
        <end position="70"/>
    </location>
</feature>
<dbReference type="AlphaFoldDB" id="A0A9P1RC22"/>
<proteinExistence type="predicted"/>
<dbReference type="EMBL" id="CVVU01000248">
    <property type="protein sequence ID" value="CRP86621.1"/>
    <property type="molecule type" value="Genomic_DNA"/>
</dbReference>
<reference evidence="3" key="1">
    <citation type="submission" date="2015-06" db="EMBL/GenBank/DDBJ databases">
        <authorList>
            <person name="Radhakrishnan Rajesh"/>
            <person name="Underwood Anthony"/>
            <person name="Al-Shahib Ali"/>
        </authorList>
    </citation>
    <scope>NUCLEOTIDE SEQUENCE [LARGE SCALE GENOMIC DNA]</scope>
    <source>
        <strain evidence="3">P19_London_7_VIM_2_05_10</strain>
    </source>
</reference>
<evidence type="ECO:0000313" key="3">
    <source>
        <dbReference type="Proteomes" id="UP000045039"/>
    </source>
</evidence>
<name>A0A9P1RC22_PSEAI</name>
<evidence type="ECO:0000256" key="1">
    <source>
        <dbReference type="SAM" id="MobiDB-lite"/>
    </source>
</evidence>
<organism evidence="2 3">
    <name type="scientific">Pseudomonas aeruginosa</name>
    <dbReference type="NCBI Taxonomy" id="287"/>
    <lineage>
        <taxon>Bacteria</taxon>
        <taxon>Pseudomonadati</taxon>
        <taxon>Pseudomonadota</taxon>
        <taxon>Gammaproteobacteria</taxon>
        <taxon>Pseudomonadales</taxon>
        <taxon>Pseudomonadaceae</taxon>
        <taxon>Pseudomonas</taxon>
    </lineage>
</organism>
<evidence type="ECO:0000313" key="2">
    <source>
        <dbReference type="EMBL" id="CRP86621.1"/>
    </source>
</evidence>
<dbReference type="Proteomes" id="UP000045039">
    <property type="component" value="Unassembled WGS sequence"/>
</dbReference>
<feature type="region of interest" description="Disordered" evidence="1">
    <location>
        <begin position="50"/>
        <end position="76"/>
    </location>
</feature>
<dbReference type="RefSeq" id="WP_042855587.1">
    <property type="nucleotide sequence ID" value="NZ_CVVU01000248.1"/>
</dbReference>
<protein>
    <submittedName>
        <fullName evidence="2">Uncharacterized protein</fullName>
    </submittedName>
</protein>
<accession>A0A9P1RC22</accession>
<sequence>MAKQTKRYRVLRGYPAGGGHWTKKDDVVELMDVQALALVQAGRLMLEPEPVAEPEAAAAAPEAEAAPAPATKKTTK</sequence>